<reference evidence="1" key="1">
    <citation type="submission" date="2022-06" db="EMBL/GenBank/DDBJ databases">
        <title>Akkermansia biwalacus sp. nov., an anaerobic mucin-degrading bacterium isolated from human intestine.</title>
        <authorList>
            <person name="Kobayashi Y."/>
            <person name="Inoue S."/>
            <person name="Kawahara T."/>
            <person name="Kohda N."/>
        </authorList>
    </citation>
    <scope>NUCLEOTIDE SEQUENCE</scope>
    <source>
        <strain evidence="1">WON2089</strain>
    </source>
</reference>
<evidence type="ECO:0000313" key="2">
    <source>
        <dbReference type="Proteomes" id="UP001062263"/>
    </source>
</evidence>
<dbReference type="EMBL" id="AP025943">
    <property type="protein sequence ID" value="BDL43988.1"/>
    <property type="molecule type" value="Genomic_DNA"/>
</dbReference>
<evidence type="ECO:0008006" key="3">
    <source>
        <dbReference type="Google" id="ProtNLM"/>
    </source>
</evidence>
<proteinExistence type="predicted"/>
<keyword evidence="2" id="KW-1185">Reference proteome</keyword>
<accession>A0ABM7ZH10</accession>
<sequence length="110" mass="11663">MGDGRFSFGGRLNFSMNLIFAPNTSKFNVDVNGEYDIENSVFSIDKQINIGGMEASLRAGATVGDTAKIGIDGSADIAKCPKRSITGRVYITGSMESYIILGAKASLKDS</sequence>
<organism evidence="1 2">
    <name type="scientific">Akkermansia biwaensis</name>
    <dbReference type="NCBI Taxonomy" id="2946555"/>
    <lineage>
        <taxon>Bacteria</taxon>
        <taxon>Pseudomonadati</taxon>
        <taxon>Verrucomicrobiota</taxon>
        <taxon>Verrucomicrobiia</taxon>
        <taxon>Verrucomicrobiales</taxon>
        <taxon>Akkermansiaceae</taxon>
        <taxon>Akkermansia</taxon>
    </lineage>
</organism>
<name>A0ABM7ZH10_9BACT</name>
<dbReference type="Proteomes" id="UP001062263">
    <property type="component" value="Chromosome"/>
</dbReference>
<gene>
    <name evidence="1" type="ORF">Abiwalacus_15620</name>
</gene>
<evidence type="ECO:0000313" key="1">
    <source>
        <dbReference type="EMBL" id="BDL43988.1"/>
    </source>
</evidence>
<protein>
    <recommendedName>
        <fullName evidence="3">Polymer-forming cytoskeletal protein</fullName>
    </recommendedName>
</protein>